<evidence type="ECO:0000256" key="2">
    <source>
        <dbReference type="ARBA" id="ARBA00007495"/>
    </source>
</evidence>
<proteinExistence type="inferred from homology"/>
<accession>A0A9X7CGK6</accession>
<reference evidence="12 13" key="1">
    <citation type="submission" date="2017-09" db="EMBL/GenBank/DDBJ databases">
        <title>Large-scale bioinformatics analysis of Bacillus genomes uncovers conserved roles of natural products in bacterial physiology.</title>
        <authorList>
            <consortium name="Agbiome Team Llc"/>
            <person name="Bleich R.M."/>
            <person name="Grubbs K.J."/>
            <person name="Santa Maria K.C."/>
            <person name="Allen S.E."/>
            <person name="Farag S."/>
            <person name="Shank E.A."/>
            <person name="Bowers A."/>
        </authorList>
    </citation>
    <scope>NUCLEOTIDE SEQUENCE [LARGE SCALE GENOMIC DNA]</scope>
    <source>
        <strain evidence="12 13">AFS041711</strain>
    </source>
</reference>
<evidence type="ECO:0000256" key="1">
    <source>
        <dbReference type="ARBA" id="ARBA00000681"/>
    </source>
</evidence>
<feature type="domain" description="GH10" evidence="10">
    <location>
        <begin position="33"/>
        <end position="352"/>
    </location>
</feature>
<dbReference type="EMBL" id="JACLPZ010000024">
    <property type="protein sequence ID" value="MBY0039040.1"/>
    <property type="molecule type" value="Genomic_DNA"/>
</dbReference>
<dbReference type="EMBL" id="NULI01000415">
    <property type="protein sequence ID" value="PGS60602.1"/>
    <property type="molecule type" value="Genomic_DNA"/>
</dbReference>
<keyword evidence="3" id="KW-0858">Xylan degradation</keyword>
<keyword evidence="8 9" id="KW-0624">Polysaccharide degradation</keyword>
<dbReference type="PROSITE" id="PS51760">
    <property type="entry name" value="GH10_2"/>
    <property type="match status" value="1"/>
</dbReference>
<evidence type="ECO:0000256" key="6">
    <source>
        <dbReference type="ARBA" id="ARBA00023277"/>
    </source>
</evidence>
<dbReference type="PANTHER" id="PTHR31490:SF88">
    <property type="entry name" value="BETA-XYLANASE"/>
    <property type="match status" value="1"/>
</dbReference>
<dbReference type="Proteomes" id="UP001197806">
    <property type="component" value="Unassembled WGS sequence"/>
</dbReference>
<evidence type="ECO:0000256" key="4">
    <source>
        <dbReference type="ARBA" id="ARBA00022729"/>
    </source>
</evidence>
<dbReference type="GO" id="GO:0031176">
    <property type="term" value="F:endo-1,4-beta-xylanase activity"/>
    <property type="evidence" value="ECO:0007669"/>
    <property type="project" value="UniProtKB-EC"/>
</dbReference>
<dbReference type="PRINTS" id="PR00134">
    <property type="entry name" value="GLHYDRLASE10"/>
</dbReference>
<dbReference type="InterPro" id="IPR044846">
    <property type="entry name" value="GH10"/>
</dbReference>
<evidence type="ECO:0000313" key="13">
    <source>
        <dbReference type="Proteomes" id="UP000224203"/>
    </source>
</evidence>
<dbReference type="Proteomes" id="UP000224203">
    <property type="component" value="Unassembled WGS sequence"/>
</dbReference>
<evidence type="ECO:0000256" key="5">
    <source>
        <dbReference type="ARBA" id="ARBA00022801"/>
    </source>
</evidence>
<name>A0A9X7CGK6_BACCE</name>
<protein>
    <recommendedName>
        <fullName evidence="9">Beta-xylanase</fullName>
        <ecNumber evidence="9">3.2.1.8</ecNumber>
    </recommendedName>
</protein>
<keyword evidence="6 9" id="KW-0119">Carbohydrate metabolism</keyword>
<dbReference type="Pfam" id="PF00331">
    <property type="entry name" value="Glyco_hydro_10"/>
    <property type="match status" value="1"/>
</dbReference>
<dbReference type="SMART" id="SM00633">
    <property type="entry name" value="Glyco_10"/>
    <property type="match status" value="1"/>
</dbReference>
<keyword evidence="7 9" id="KW-0326">Glycosidase</keyword>
<evidence type="ECO:0000256" key="7">
    <source>
        <dbReference type="ARBA" id="ARBA00023295"/>
    </source>
</evidence>
<organism evidence="12 13">
    <name type="scientific">Bacillus cereus</name>
    <dbReference type="NCBI Taxonomy" id="1396"/>
    <lineage>
        <taxon>Bacteria</taxon>
        <taxon>Bacillati</taxon>
        <taxon>Bacillota</taxon>
        <taxon>Bacilli</taxon>
        <taxon>Bacillales</taxon>
        <taxon>Bacillaceae</taxon>
        <taxon>Bacillus</taxon>
        <taxon>Bacillus cereus group</taxon>
    </lineage>
</organism>
<keyword evidence="4" id="KW-0732">Signal</keyword>
<dbReference type="SUPFAM" id="SSF51445">
    <property type="entry name" value="(Trans)glycosidases"/>
    <property type="match status" value="1"/>
</dbReference>
<dbReference type="PANTHER" id="PTHR31490">
    <property type="entry name" value="GLYCOSYL HYDROLASE"/>
    <property type="match status" value="1"/>
</dbReference>
<sequence length="356" mass="41362">MKFVKKFNLGLKSNFTLIVLLFLVFSIVGCNKVKDETPLRKYASDHSVLIGTAINTSAFMEDEEYKKVVKREFNVVTLENELKFKSIHPEIDRYDFSKSNRLIDFALENNQKVRGHTLVWGNTLPDWVTKGDFSREQLKGILKKHIQTVVGQYKGKVYAWDVVNEAFNDDGTLRDNFLLRKIGPEYIELSYRWAHEADPSALLFYNDDRNDELNKKSDAIYNVFKDFKQRNVPIHGIGFQMHKSIDKPIKYEEISNNIRRLAKVGLKVEITEMDVQVQNSTGSLEKTLEKQADMYKDTLNVCLSNENCSTFVMWGFTDKYTWVPEYTGKDDKPLIFDENYNPKPAYKAIQGMLLKK</sequence>
<dbReference type="GO" id="GO:0045493">
    <property type="term" value="P:xylan catabolic process"/>
    <property type="evidence" value="ECO:0007669"/>
    <property type="project" value="UniProtKB-KW"/>
</dbReference>
<evidence type="ECO:0000256" key="8">
    <source>
        <dbReference type="ARBA" id="ARBA00023326"/>
    </source>
</evidence>
<dbReference type="Gene3D" id="3.20.20.80">
    <property type="entry name" value="Glycosidases"/>
    <property type="match status" value="1"/>
</dbReference>
<dbReference type="RefSeq" id="WP_061139627.1">
    <property type="nucleotide sequence ID" value="NZ_CP106987.1"/>
</dbReference>
<keyword evidence="5 9" id="KW-0378">Hydrolase</keyword>
<comment type="catalytic activity">
    <reaction evidence="1 9">
        <text>Endohydrolysis of (1-&gt;4)-beta-D-xylosidic linkages in xylans.</text>
        <dbReference type="EC" id="3.2.1.8"/>
    </reaction>
</comment>
<dbReference type="InterPro" id="IPR001000">
    <property type="entry name" value="GH10_dom"/>
</dbReference>
<dbReference type="PROSITE" id="PS51257">
    <property type="entry name" value="PROKAR_LIPOPROTEIN"/>
    <property type="match status" value="1"/>
</dbReference>
<evidence type="ECO:0000313" key="12">
    <source>
        <dbReference type="EMBL" id="PGS60602.1"/>
    </source>
</evidence>
<comment type="caution">
    <text evidence="12">The sequence shown here is derived from an EMBL/GenBank/DDBJ whole genome shotgun (WGS) entry which is preliminary data.</text>
</comment>
<dbReference type="AlphaFoldDB" id="A0A9X7CGK6"/>
<reference evidence="11" key="2">
    <citation type="submission" date="2020-08" db="EMBL/GenBank/DDBJ databases">
        <title>Fungal Genomes of the International Space Station.</title>
        <authorList>
            <person name="Seuylemezian A."/>
            <person name="Singh N.K."/>
            <person name="Wood J."/>
            <person name="Venkateswaran K."/>
        </authorList>
    </citation>
    <scope>NUCLEOTIDE SEQUENCE</scope>
    <source>
        <strain evidence="11">I2-B2</strain>
    </source>
</reference>
<evidence type="ECO:0000256" key="9">
    <source>
        <dbReference type="RuleBase" id="RU361174"/>
    </source>
</evidence>
<evidence type="ECO:0000256" key="3">
    <source>
        <dbReference type="ARBA" id="ARBA00022651"/>
    </source>
</evidence>
<evidence type="ECO:0000259" key="10">
    <source>
        <dbReference type="PROSITE" id="PS51760"/>
    </source>
</evidence>
<comment type="similarity">
    <text evidence="2 9">Belongs to the glycosyl hydrolase 10 (cellulase F) family.</text>
</comment>
<dbReference type="InterPro" id="IPR017853">
    <property type="entry name" value="GH"/>
</dbReference>
<dbReference type="EC" id="3.2.1.8" evidence="9"/>
<evidence type="ECO:0000313" key="11">
    <source>
        <dbReference type="EMBL" id="MBY0039040.1"/>
    </source>
</evidence>
<gene>
    <name evidence="12" type="ORF">COC69_33280</name>
    <name evidence="11" type="ORF">H7U08_21240</name>
</gene>